<feature type="non-terminal residue" evidence="2">
    <location>
        <position position="1"/>
    </location>
</feature>
<evidence type="ECO:0000313" key="3">
    <source>
        <dbReference type="EMBL" id="CAB0010246.1"/>
    </source>
</evidence>
<evidence type="ECO:0000313" key="4">
    <source>
        <dbReference type="Proteomes" id="UP000479000"/>
    </source>
</evidence>
<keyword evidence="4" id="KW-1185">Reference proteome</keyword>
<evidence type="ECO:0000313" key="2">
    <source>
        <dbReference type="EMBL" id="CAB0006298.1"/>
    </source>
</evidence>
<sequence length="131" mass="15085">REKGNLPVLEISSCEDERQREKRRIDDREEEQEKYEHLVSAELADLSKYRVEIHGHLRPAWSKAADIVSTYRRSISQVDDHLTGSGDRLRKAGSVSAVDRLPTVGARERFDRVKDRQLREYSDSPPGLILS</sequence>
<accession>A0A6H5GU19</accession>
<reference evidence="2 4" key="1">
    <citation type="submission" date="2020-02" db="EMBL/GenBank/DDBJ databases">
        <authorList>
            <person name="Ferguson B K."/>
        </authorList>
    </citation>
    <scope>NUCLEOTIDE SEQUENCE [LARGE SCALE GENOMIC DNA]</scope>
</reference>
<feature type="region of interest" description="Disordered" evidence="1">
    <location>
        <begin position="1"/>
        <end position="31"/>
    </location>
</feature>
<organism evidence="2 4">
    <name type="scientific">Nesidiocoris tenuis</name>
    <dbReference type="NCBI Taxonomy" id="355587"/>
    <lineage>
        <taxon>Eukaryota</taxon>
        <taxon>Metazoa</taxon>
        <taxon>Ecdysozoa</taxon>
        <taxon>Arthropoda</taxon>
        <taxon>Hexapoda</taxon>
        <taxon>Insecta</taxon>
        <taxon>Pterygota</taxon>
        <taxon>Neoptera</taxon>
        <taxon>Paraneoptera</taxon>
        <taxon>Hemiptera</taxon>
        <taxon>Heteroptera</taxon>
        <taxon>Panheteroptera</taxon>
        <taxon>Cimicomorpha</taxon>
        <taxon>Miridae</taxon>
        <taxon>Dicyphina</taxon>
        <taxon>Nesidiocoris</taxon>
    </lineage>
</organism>
<name>A0A6H5GU19_9HEMI</name>
<proteinExistence type="predicted"/>
<protein>
    <submittedName>
        <fullName evidence="2">Uncharacterized protein</fullName>
    </submittedName>
</protein>
<gene>
    <name evidence="2" type="ORF">NTEN_LOCUS11775</name>
    <name evidence="3" type="ORF">NTEN_LOCUS15294</name>
</gene>
<dbReference type="EMBL" id="CADCXU010017563">
    <property type="protein sequence ID" value="CAB0006298.1"/>
    <property type="molecule type" value="Genomic_DNA"/>
</dbReference>
<feature type="compositionally biased region" description="Basic and acidic residues" evidence="1">
    <location>
        <begin position="15"/>
        <end position="27"/>
    </location>
</feature>
<dbReference type="AlphaFoldDB" id="A0A6H5GU19"/>
<dbReference type="EMBL" id="CADCXU010022935">
    <property type="protein sequence ID" value="CAB0010246.1"/>
    <property type="molecule type" value="Genomic_DNA"/>
</dbReference>
<evidence type="ECO:0000256" key="1">
    <source>
        <dbReference type="SAM" id="MobiDB-lite"/>
    </source>
</evidence>
<dbReference type="Proteomes" id="UP000479000">
    <property type="component" value="Unassembled WGS sequence"/>
</dbReference>